<dbReference type="InterPro" id="IPR049945">
    <property type="entry name" value="AAA_22"/>
</dbReference>
<feature type="domain" description="ORC1/DEAH AAA+ ATPase" evidence="1">
    <location>
        <begin position="55"/>
        <end position="166"/>
    </location>
</feature>
<dbReference type="Proteomes" id="UP001599542">
    <property type="component" value="Unassembled WGS sequence"/>
</dbReference>
<dbReference type="RefSeq" id="WP_380321211.1">
    <property type="nucleotide sequence ID" value="NZ_JBHYPW010000013.1"/>
</dbReference>
<dbReference type="InterPro" id="IPR027417">
    <property type="entry name" value="P-loop_NTPase"/>
</dbReference>
<dbReference type="PANTHER" id="PTHR35894">
    <property type="entry name" value="GENERAL SECRETION PATHWAY PROTEIN A-RELATED"/>
    <property type="match status" value="1"/>
</dbReference>
<dbReference type="EMBL" id="JBHYPX010000031">
    <property type="protein sequence ID" value="MFE1353623.1"/>
    <property type="molecule type" value="Genomic_DNA"/>
</dbReference>
<protein>
    <submittedName>
        <fullName evidence="2">AAA family ATPase</fullName>
    </submittedName>
</protein>
<dbReference type="InterPro" id="IPR052026">
    <property type="entry name" value="ExeA_AAA_ATPase_DNA-bind"/>
</dbReference>
<dbReference type="PANTHER" id="PTHR35894:SF1">
    <property type="entry name" value="PHOSPHORIBULOKINASE _ URIDINE KINASE FAMILY"/>
    <property type="match status" value="1"/>
</dbReference>
<reference evidence="2 3" key="1">
    <citation type="submission" date="2024-09" db="EMBL/GenBank/DDBJ databases">
        <title>The Natural Products Discovery Center: Release of the First 8490 Sequenced Strains for Exploring Actinobacteria Biosynthetic Diversity.</title>
        <authorList>
            <person name="Kalkreuter E."/>
            <person name="Kautsar S.A."/>
            <person name="Yang D."/>
            <person name="Bader C.D."/>
            <person name="Teijaro C.N."/>
            <person name="Fluegel L."/>
            <person name="Davis C.M."/>
            <person name="Simpson J.R."/>
            <person name="Lauterbach L."/>
            <person name="Steele A.D."/>
            <person name="Gui C."/>
            <person name="Meng S."/>
            <person name="Li G."/>
            <person name="Viehrig K."/>
            <person name="Ye F."/>
            <person name="Su P."/>
            <person name="Kiefer A.F."/>
            <person name="Nichols A."/>
            <person name="Cepeda A.J."/>
            <person name="Yan W."/>
            <person name="Fan B."/>
            <person name="Jiang Y."/>
            <person name="Adhikari A."/>
            <person name="Zheng C.-J."/>
            <person name="Schuster L."/>
            <person name="Cowan T.M."/>
            <person name="Smanski M.J."/>
            <person name="Chevrette M.G."/>
            <person name="De Carvalho L.P.S."/>
            <person name="Shen B."/>
        </authorList>
    </citation>
    <scope>NUCLEOTIDE SEQUENCE [LARGE SCALE GENOMIC DNA]</scope>
    <source>
        <strain evidence="2 3">NPDC058753</strain>
    </source>
</reference>
<evidence type="ECO:0000313" key="3">
    <source>
        <dbReference type="Proteomes" id="UP001599542"/>
    </source>
</evidence>
<keyword evidence="3" id="KW-1185">Reference proteome</keyword>
<sequence>MRLAGPADRSCGEPPGIVPGVDPDLHFLHLDGARALYTSQVEAVLAGLERAAAAESMMCVSGPAGCGKTFAVHAALTTRCDLAAHHVPLRSNPGAEDIRTALHHTLAPDKPRPKDPLAADTAIRATLRTHLRVLVFDEAHQISDSGFEYIRYLYDDLDTRLCVVLIEGQKGHGALRRQQMLHSRTAAWLHLTALPPDEARHAVPALHPLWHNTPIQALESADARYARGNLRRWAALTDLALRVMARTGHTDADEAFLHRLIDRLDTTLAPRPRRP</sequence>
<organism evidence="2 3">
    <name type="scientific">Kitasatospora phosalacinea</name>
    <dbReference type="NCBI Taxonomy" id="2065"/>
    <lineage>
        <taxon>Bacteria</taxon>
        <taxon>Bacillati</taxon>
        <taxon>Actinomycetota</taxon>
        <taxon>Actinomycetes</taxon>
        <taxon>Kitasatosporales</taxon>
        <taxon>Streptomycetaceae</taxon>
        <taxon>Kitasatospora</taxon>
    </lineage>
</organism>
<comment type="caution">
    <text evidence="2">The sequence shown here is derived from an EMBL/GenBank/DDBJ whole genome shotgun (WGS) entry which is preliminary data.</text>
</comment>
<name>A0ABW6GLK5_9ACTN</name>
<evidence type="ECO:0000313" key="2">
    <source>
        <dbReference type="EMBL" id="MFE1353623.1"/>
    </source>
</evidence>
<dbReference type="Gene3D" id="3.40.50.300">
    <property type="entry name" value="P-loop containing nucleotide triphosphate hydrolases"/>
    <property type="match status" value="1"/>
</dbReference>
<dbReference type="Pfam" id="PF13401">
    <property type="entry name" value="AAA_22"/>
    <property type="match status" value="1"/>
</dbReference>
<accession>A0ABW6GLK5</accession>
<dbReference type="SUPFAM" id="SSF52540">
    <property type="entry name" value="P-loop containing nucleoside triphosphate hydrolases"/>
    <property type="match status" value="1"/>
</dbReference>
<proteinExistence type="predicted"/>
<gene>
    <name evidence="2" type="ORF">ACFW6T_16715</name>
</gene>
<evidence type="ECO:0000259" key="1">
    <source>
        <dbReference type="Pfam" id="PF13401"/>
    </source>
</evidence>